<sequence>MHLLIPYAGVLGPSFQAAAATLSAPTLQALLGLLSPTTPAVADDPALEFALQLPHERVLAQAQGHSAPAALALAAGLPAQQPWGLLSPMHLAVGSDHMTALPPAALALDEAQSRAFFEALTWLMPDEEGWQRHWLSPYQWLVSHPGLAEVQAASLERVLNRNVDPWLPEQRLARRLLNEIQMALHGHPLNLAREAQGQLPLNSVWLSAFGASPATPHPNLPSPLLLDALREPALNSDPGAWLQAWQALDAAPELKQALDAARSGAALTLTLCGERRARSWQNTPRSALQRWWQRVSAAQPKLSALVEDL</sequence>
<keyword evidence="3" id="KW-1185">Reference proteome</keyword>
<dbReference type="Proteomes" id="UP001606099">
    <property type="component" value="Unassembled WGS sequence"/>
</dbReference>
<accession>A0ABW7FXL6</accession>
<feature type="chain" id="PRO_5046637869" description="Phosphoglycerate mutase" evidence="1">
    <location>
        <begin position="20"/>
        <end position="309"/>
    </location>
</feature>
<evidence type="ECO:0000256" key="1">
    <source>
        <dbReference type="SAM" id="SignalP"/>
    </source>
</evidence>
<keyword evidence="1" id="KW-0732">Signal</keyword>
<name>A0ABW7FXL6_9BURK</name>
<feature type="signal peptide" evidence="1">
    <location>
        <begin position="1"/>
        <end position="19"/>
    </location>
</feature>
<evidence type="ECO:0008006" key="4">
    <source>
        <dbReference type="Google" id="ProtNLM"/>
    </source>
</evidence>
<evidence type="ECO:0000313" key="2">
    <source>
        <dbReference type="EMBL" id="MFG6449054.1"/>
    </source>
</evidence>
<dbReference type="RefSeq" id="WP_394461868.1">
    <property type="nucleotide sequence ID" value="NZ_JBIGHZ010000004.1"/>
</dbReference>
<protein>
    <recommendedName>
        <fullName evidence="4">Phosphoglycerate mutase</fullName>
    </recommendedName>
</protein>
<organism evidence="2 3">
    <name type="scientific">Roseateles rivi</name>
    <dbReference type="NCBI Taxonomy" id="3299028"/>
    <lineage>
        <taxon>Bacteria</taxon>
        <taxon>Pseudomonadati</taxon>
        <taxon>Pseudomonadota</taxon>
        <taxon>Betaproteobacteria</taxon>
        <taxon>Burkholderiales</taxon>
        <taxon>Sphaerotilaceae</taxon>
        <taxon>Roseateles</taxon>
    </lineage>
</organism>
<dbReference type="EMBL" id="JBIGHZ010000004">
    <property type="protein sequence ID" value="MFG6449054.1"/>
    <property type="molecule type" value="Genomic_DNA"/>
</dbReference>
<proteinExistence type="predicted"/>
<gene>
    <name evidence="2" type="ORF">ACG0Z6_12510</name>
</gene>
<evidence type="ECO:0000313" key="3">
    <source>
        <dbReference type="Proteomes" id="UP001606099"/>
    </source>
</evidence>
<comment type="caution">
    <text evidence="2">The sequence shown here is derived from an EMBL/GenBank/DDBJ whole genome shotgun (WGS) entry which is preliminary data.</text>
</comment>
<reference evidence="2 3" key="1">
    <citation type="submission" date="2024-08" db="EMBL/GenBank/DDBJ databases">
        <authorList>
            <person name="Lu H."/>
        </authorList>
    </citation>
    <scope>NUCLEOTIDE SEQUENCE [LARGE SCALE GENOMIC DNA]</scope>
    <source>
        <strain evidence="2 3">BYS180W</strain>
    </source>
</reference>